<dbReference type="InterPro" id="IPR003812">
    <property type="entry name" value="Fido"/>
</dbReference>
<dbReference type="Proteomes" id="UP000182508">
    <property type="component" value="Unassembled WGS sequence"/>
</dbReference>
<dbReference type="eggNOG" id="COG3177">
    <property type="taxonomic scope" value="Bacteria"/>
</dbReference>
<dbReference type="SUPFAM" id="SSF140931">
    <property type="entry name" value="Fic-like"/>
    <property type="match status" value="1"/>
</dbReference>
<dbReference type="EMBL" id="FMXP01000002">
    <property type="protein sequence ID" value="SDB01698.1"/>
    <property type="molecule type" value="Genomic_DNA"/>
</dbReference>
<proteinExistence type="predicted"/>
<dbReference type="Pfam" id="PF02661">
    <property type="entry name" value="Fic"/>
    <property type="match status" value="1"/>
</dbReference>
<accession>A0A1G5ZZR2</accession>
<protein>
    <submittedName>
        <fullName evidence="4">Fic family protein</fullName>
    </submittedName>
</protein>
<dbReference type="GO" id="GO:0005524">
    <property type="term" value="F:ATP binding"/>
    <property type="evidence" value="ECO:0007669"/>
    <property type="project" value="UniProtKB-KW"/>
</dbReference>
<evidence type="ECO:0000313" key="4">
    <source>
        <dbReference type="EMBL" id="SDB01698.1"/>
    </source>
</evidence>
<reference evidence="4 5" key="1">
    <citation type="submission" date="2016-10" db="EMBL/GenBank/DDBJ databases">
        <authorList>
            <person name="de Groot N.N."/>
        </authorList>
    </citation>
    <scope>NUCLEOTIDE SEQUENCE [LARGE SCALE GENOMIC DNA]</scope>
    <source>
        <strain evidence="4 5">A-4</strain>
    </source>
</reference>
<dbReference type="STRING" id="439219.SAMN02910293_00056"/>
<dbReference type="Gene3D" id="1.10.3290.10">
    <property type="entry name" value="Fido-like domain"/>
    <property type="match status" value="1"/>
</dbReference>
<keyword evidence="2" id="KW-0547">Nucleotide-binding</keyword>
<gene>
    <name evidence="4" type="ORF">SAMN02910293_00056</name>
</gene>
<feature type="domain" description="Fido" evidence="3">
    <location>
        <begin position="150"/>
        <end position="300"/>
    </location>
</feature>
<dbReference type="InterPro" id="IPR036597">
    <property type="entry name" value="Fido-like_dom_sf"/>
</dbReference>
<keyword evidence="5" id="KW-1185">Reference proteome</keyword>
<dbReference type="AlphaFoldDB" id="A0A1G5ZZR2"/>
<evidence type="ECO:0000256" key="1">
    <source>
        <dbReference type="PIRSR" id="PIRSR640198-1"/>
    </source>
</evidence>
<sequence>MSYKPLKIVKFQNKGNNDKEYLKRFEGFGTIKTGLYPYLNKRGELKSKEFELFSVPIQEIQLLTQQIVENSNLIKESAELLPDVAKNQFYNEQLYKAVISTDEIEGIKTTRKEVSLAHKSLVSKTKEQVRLLSTVRMYNDIQENAFLKIDSLQTIREIYDQLTEGEIDSEDILDGELFRDGPVSIVDFSSNKIDHTPPESEKQIYLMLTAWINFINDRTIPFLIKAMLAHYFFENVHPFYDGNGRTGRYILSRYLARKLDIFSGLVISQKINEEKSKYYKSFKITGDFYNRAEGTFFVQSLLEILHQGQMDIINILEEKRAILLEYSKKLAKSDYNELQRRILFLLLQSGVFVDDINEGLTDNEIIELLSRDNPRYTIKREIDNLEKIQAIKLIAQRPKKHVLVE</sequence>
<dbReference type="PROSITE" id="PS51459">
    <property type="entry name" value="FIDO"/>
    <property type="match status" value="1"/>
</dbReference>
<dbReference type="RefSeq" id="WP_074484891.1">
    <property type="nucleotide sequence ID" value="NZ_FMXP01000002.1"/>
</dbReference>
<feature type="binding site" evidence="2">
    <location>
        <begin position="278"/>
        <end position="279"/>
    </location>
    <ligand>
        <name>ATP</name>
        <dbReference type="ChEBI" id="CHEBI:30616"/>
    </ligand>
</feature>
<dbReference type="PANTHER" id="PTHR13504">
    <property type="entry name" value="FIDO DOMAIN-CONTAINING PROTEIN DDB_G0283145"/>
    <property type="match status" value="1"/>
</dbReference>
<name>A0A1G5ZZR2_9STRE</name>
<evidence type="ECO:0000256" key="2">
    <source>
        <dbReference type="PIRSR" id="PIRSR640198-2"/>
    </source>
</evidence>
<keyword evidence="2" id="KW-0067">ATP-binding</keyword>
<dbReference type="InterPro" id="IPR040198">
    <property type="entry name" value="Fido_containing"/>
</dbReference>
<feature type="active site" evidence="1">
    <location>
        <position position="237"/>
    </location>
</feature>
<organism evidence="4 5">
    <name type="scientific">Streptococcus henryi</name>
    <dbReference type="NCBI Taxonomy" id="439219"/>
    <lineage>
        <taxon>Bacteria</taxon>
        <taxon>Bacillati</taxon>
        <taxon>Bacillota</taxon>
        <taxon>Bacilli</taxon>
        <taxon>Lactobacillales</taxon>
        <taxon>Streptococcaceae</taxon>
        <taxon>Streptococcus</taxon>
    </lineage>
</organism>
<feature type="binding site" evidence="2">
    <location>
        <begin position="241"/>
        <end position="248"/>
    </location>
    <ligand>
        <name>ATP</name>
        <dbReference type="ChEBI" id="CHEBI:30616"/>
    </ligand>
</feature>
<evidence type="ECO:0000313" key="5">
    <source>
        <dbReference type="Proteomes" id="UP000182508"/>
    </source>
</evidence>
<evidence type="ECO:0000259" key="3">
    <source>
        <dbReference type="PROSITE" id="PS51459"/>
    </source>
</evidence>
<dbReference type="PANTHER" id="PTHR13504:SF40">
    <property type="entry name" value="FIDO DOMAIN-CONTAINING PROTEIN"/>
    <property type="match status" value="1"/>
</dbReference>